<dbReference type="Proteomes" id="UP000008190">
    <property type="component" value="Chromosome"/>
</dbReference>
<protein>
    <recommendedName>
        <fullName evidence="1">NrtR DNA-binding winged helix domain-containing protein</fullName>
    </recommendedName>
</protein>
<dbReference type="AlphaFoldDB" id="H6R9B6"/>
<dbReference type="Gene3D" id="1.10.10.10">
    <property type="entry name" value="Winged helix-like DNA-binding domain superfamily/Winged helix DNA-binding domain"/>
    <property type="match status" value="1"/>
</dbReference>
<evidence type="ECO:0000259" key="1">
    <source>
        <dbReference type="Pfam" id="PF21906"/>
    </source>
</evidence>
<dbReference type="PANTHER" id="PTHR43736">
    <property type="entry name" value="ADP-RIBOSE PYROPHOSPHATASE"/>
    <property type="match status" value="1"/>
</dbReference>
<dbReference type="STRING" id="1127134.NOCYR_4137"/>
<dbReference type="PANTHER" id="PTHR43736:SF4">
    <property type="entry name" value="SLR1690 PROTEIN"/>
    <property type="match status" value="1"/>
</dbReference>
<proteinExistence type="predicted"/>
<accession>H6R9B6</accession>
<dbReference type="CDD" id="cd18873">
    <property type="entry name" value="NUDIX_NadM_like"/>
    <property type="match status" value="1"/>
</dbReference>
<dbReference type="InterPro" id="IPR036388">
    <property type="entry name" value="WH-like_DNA-bd_sf"/>
</dbReference>
<organism evidence="2 3">
    <name type="scientific">Nocardia cyriacigeorgica (strain GUH-2)</name>
    <dbReference type="NCBI Taxonomy" id="1127134"/>
    <lineage>
        <taxon>Bacteria</taxon>
        <taxon>Bacillati</taxon>
        <taxon>Actinomycetota</taxon>
        <taxon>Actinomycetes</taxon>
        <taxon>Mycobacteriales</taxon>
        <taxon>Nocardiaceae</taxon>
        <taxon>Nocardia</taxon>
    </lineage>
</organism>
<name>H6R9B6_NOCCG</name>
<evidence type="ECO:0000313" key="2">
    <source>
        <dbReference type="EMBL" id="CCF64897.1"/>
    </source>
</evidence>
<dbReference type="InterPro" id="IPR054105">
    <property type="entry name" value="WHD_NrtR"/>
</dbReference>
<gene>
    <name evidence="2" type="ordered locus">NOCYR_4137</name>
</gene>
<dbReference type="Pfam" id="PF21906">
    <property type="entry name" value="WHD_NrtR"/>
    <property type="match status" value="1"/>
</dbReference>
<dbReference type="SUPFAM" id="SSF55811">
    <property type="entry name" value="Nudix"/>
    <property type="match status" value="1"/>
</dbReference>
<sequence length="171" mass="19533">MYRPPTWKRHAPARRSFTYGSPDRDPRRRVVSVCYLAFVPDLPMPEPGGDARRAIWVPVESVLNEPTELAFDHHQIIADAVDRARSKLEYTTLATRFCRPQFTVAELRRVYEIVWGRPLDQRNFHRKITSAEGVLIPTGERTTRHGGRPAALYRRGPATVLHPAILRPTSG</sequence>
<dbReference type="InterPro" id="IPR015797">
    <property type="entry name" value="NUDIX_hydrolase-like_dom_sf"/>
</dbReference>
<dbReference type="Gene3D" id="3.90.79.10">
    <property type="entry name" value="Nucleoside Triphosphate Pyrophosphohydrolase"/>
    <property type="match status" value="1"/>
</dbReference>
<dbReference type="SUPFAM" id="SSF46785">
    <property type="entry name" value="Winged helix' DNA-binding domain"/>
    <property type="match status" value="1"/>
</dbReference>
<dbReference type="HOGENOM" id="CLU_1575130_0_0_11"/>
<dbReference type="eggNOG" id="COG1051">
    <property type="taxonomic scope" value="Bacteria"/>
</dbReference>
<dbReference type="EMBL" id="FO082843">
    <property type="protein sequence ID" value="CCF64897.1"/>
    <property type="molecule type" value="Genomic_DNA"/>
</dbReference>
<keyword evidence="3" id="KW-1185">Reference proteome</keyword>
<feature type="domain" description="NrtR DNA-binding winged helix" evidence="1">
    <location>
        <begin position="100"/>
        <end position="154"/>
    </location>
</feature>
<evidence type="ECO:0000313" key="3">
    <source>
        <dbReference type="Proteomes" id="UP000008190"/>
    </source>
</evidence>
<dbReference type="InterPro" id="IPR036390">
    <property type="entry name" value="WH_DNA-bd_sf"/>
</dbReference>
<dbReference type="KEGG" id="ncy:NOCYR_4137"/>
<reference evidence="2 3" key="1">
    <citation type="journal article" date="2012" name="J. Bacteriol.">
        <title>Genome sequence of the human- and animal-pathogenic strain Nocardia cyriacigeorgica GUH-2.</title>
        <authorList>
            <person name="Zoropogui A."/>
            <person name="Pujic P."/>
            <person name="Normand P."/>
            <person name="Barbe V."/>
            <person name="Beaman B."/>
            <person name="Beaman L."/>
            <person name="Boiron P."/>
            <person name="Colinon C."/>
            <person name="Deredjian A."/>
            <person name="Graindorge A."/>
            <person name="Mangenot S."/>
            <person name="Nazaret S."/>
            <person name="Neto M."/>
            <person name="Petit S."/>
            <person name="Roche D."/>
            <person name="Vallenet D."/>
            <person name="Rodriguez-Nava V."/>
            <person name="Richard Y."/>
            <person name="Cournoyer B."/>
            <person name="Blaha D."/>
        </authorList>
    </citation>
    <scope>NUCLEOTIDE SEQUENCE [LARGE SCALE GENOMIC DNA]</scope>
    <source>
        <strain evidence="2 3">GUH-2</strain>
    </source>
</reference>